<organism evidence="1 2">
    <name type="scientific">Apiospora aurea</name>
    <dbReference type="NCBI Taxonomy" id="335848"/>
    <lineage>
        <taxon>Eukaryota</taxon>
        <taxon>Fungi</taxon>
        <taxon>Dikarya</taxon>
        <taxon>Ascomycota</taxon>
        <taxon>Pezizomycotina</taxon>
        <taxon>Sordariomycetes</taxon>
        <taxon>Xylariomycetidae</taxon>
        <taxon>Amphisphaeriales</taxon>
        <taxon>Apiosporaceae</taxon>
        <taxon>Apiospora</taxon>
    </lineage>
</organism>
<accession>A0ABR1Q8C6</accession>
<evidence type="ECO:0000313" key="1">
    <source>
        <dbReference type="EMBL" id="KAK7948786.1"/>
    </source>
</evidence>
<evidence type="ECO:0000313" key="2">
    <source>
        <dbReference type="Proteomes" id="UP001391051"/>
    </source>
</evidence>
<keyword evidence="2" id="KW-1185">Reference proteome</keyword>
<protein>
    <submittedName>
        <fullName evidence="1">Uncharacterized protein</fullName>
    </submittedName>
</protein>
<reference evidence="1 2" key="1">
    <citation type="submission" date="2023-01" db="EMBL/GenBank/DDBJ databases">
        <title>Analysis of 21 Apiospora genomes using comparative genomics revels a genus with tremendous synthesis potential of carbohydrate active enzymes and secondary metabolites.</title>
        <authorList>
            <person name="Sorensen T."/>
        </authorList>
    </citation>
    <scope>NUCLEOTIDE SEQUENCE [LARGE SCALE GENOMIC DNA]</scope>
    <source>
        <strain evidence="1 2">CBS 24483</strain>
    </source>
</reference>
<dbReference type="EMBL" id="JAQQWE010000006">
    <property type="protein sequence ID" value="KAK7948786.1"/>
    <property type="molecule type" value="Genomic_DNA"/>
</dbReference>
<dbReference type="Proteomes" id="UP001391051">
    <property type="component" value="Unassembled WGS sequence"/>
</dbReference>
<dbReference type="GeneID" id="92078956"/>
<sequence>MFSVSIDRWCGPTIPYPFWPAVRTVKSSSSGTERGPSSVTFPMAGPRFEHAVFIPDPLHKQARSQKPREQPGPFVLETRSLSEGRRSYATTYESPGDGISELLQLLRVLLTDLKVVIEGPQRVEQSVLAMCQLVVMEVGIGELEGQEVGATIVQRNAHAQQLPLQDSGRGDPEATDVAGVGGANGVEEGVENADSICLSESLATAKGEDVHGLIA</sequence>
<gene>
    <name evidence="1" type="ORF">PG986_009672</name>
</gene>
<proteinExistence type="predicted"/>
<name>A0ABR1Q8C6_9PEZI</name>
<dbReference type="RefSeq" id="XP_066698292.1">
    <property type="nucleotide sequence ID" value="XM_066845894.1"/>
</dbReference>
<comment type="caution">
    <text evidence="1">The sequence shown here is derived from an EMBL/GenBank/DDBJ whole genome shotgun (WGS) entry which is preliminary data.</text>
</comment>